<feature type="region of interest" description="Disordered" evidence="1">
    <location>
        <begin position="18"/>
        <end position="137"/>
    </location>
</feature>
<dbReference type="VEuPathDB" id="CryptoDB:Cvel_16202"/>
<name>A0A0G4FCR3_9ALVE</name>
<feature type="compositionally biased region" description="Polar residues" evidence="1">
    <location>
        <begin position="22"/>
        <end position="31"/>
    </location>
</feature>
<feature type="compositionally biased region" description="Basic and acidic residues" evidence="1">
    <location>
        <begin position="107"/>
        <end position="121"/>
    </location>
</feature>
<dbReference type="PhylomeDB" id="A0A0G4FCR3"/>
<gene>
    <name evidence="2" type="ORF">Cvel_16202</name>
</gene>
<reference evidence="2" key="1">
    <citation type="submission" date="2014-11" db="EMBL/GenBank/DDBJ databases">
        <authorList>
            <person name="Otto D Thomas"/>
            <person name="Naeem Raeece"/>
        </authorList>
    </citation>
    <scope>NUCLEOTIDE SEQUENCE</scope>
</reference>
<dbReference type="AlphaFoldDB" id="A0A0G4FCR3"/>
<accession>A0A0G4FCR3</accession>
<proteinExistence type="predicted"/>
<organism evidence="2">
    <name type="scientific">Chromera velia CCMP2878</name>
    <dbReference type="NCBI Taxonomy" id="1169474"/>
    <lineage>
        <taxon>Eukaryota</taxon>
        <taxon>Sar</taxon>
        <taxon>Alveolata</taxon>
        <taxon>Colpodellida</taxon>
        <taxon>Chromeraceae</taxon>
        <taxon>Chromera</taxon>
    </lineage>
</organism>
<sequence>MVEPEAPRQVDLGVRLRRTLDETNGNPSTVEQTDRHRQRMQRGEGGGVRRGLLFGPQQQQRTDGWGSPFRVLNTAPSWQGGPIQRGENGDAMADVQSPVNPAQTDKGGWESRVAEFNRVDRPAGSSGEGEGRAGPSQ</sequence>
<evidence type="ECO:0000256" key="1">
    <source>
        <dbReference type="SAM" id="MobiDB-lite"/>
    </source>
</evidence>
<protein>
    <submittedName>
        <fullName evidence="2">Uncharacterized protein</fullName>
    </submittedName>
</protein>
<evidence type="ECO:0000313" key="2">
    <source>
        <dbReference type="EMBL" id="CEM10448.1"/>
    </source>
</evidence>
<dbReference type="EMBL" id="CDMZ01000262">
    <property type="protein sequence ID" value="CEM10448.1"/>
    <property type="molecule type" value="Genomic_DNA"/>
</dbReference>